<dbReference type="Pfam" id="PF07686">
    <property type="entry name" value="V-set"/>
    <property type="match status" value="1"/>
</dbReference>
<dbReference type="GO" id="GO:0002376">
    <property type="term" value="P:immune system process"/>
    <property type="evidence" value="ECO:0007669"/>
    <property type="project" value="UniProtKB-KW"/>
</dbReference>
<accession>A0A672IR82</accession>
<feature type="signal peptide" evidence="8">
    <location>
        <begin position="1"/>
        <end position="18"/>
    </location>
</feature>
<gene>
    <name evidence="10" type="primary">LOC115406947</name>
    <name evidence="11" type="synonym">LOC115406127</name>
</gene>
<evidence type="ECO:0000256" key="1">
    <source>
        <dbReference type="ARBA" id="ARBA00004236"/>
    </source>
</evidence>
<evidence type="ECO:0000256" key="2">
    <source>
        <dbReference type="ARBA" id="ARBA00022475"/>
    </source>
</evidence>
<dbReference type="Ensembl" id="ENSSFAT00005044899.1">
    <property type="protein sequence ID" value="ENSSFAP00005043350.1"/>
    <property type="gene ID" value="ENSSFAG00005021455.1"/>
</dbReference>
<dbReference type="OMA" id="NNECERR"/>
<keyword evidence="5" id="KW-0472">Membrane</keyword>
<dbReference type="SUPFAM" id="SSF48726">
    <property type="entry name" value="Immunoglobulin"/>
    <property type="match status" value="2"/>
</dbReference>
<evidence type="ECO:0000256" key="7">
    <source>
        <dbReference type="ARBA" id="ARBA00023180"/>
    </source>
</evidence>
<evidence type="ECO:0000256" key="8">
    <source>
        <dbReference type="SAM" id="SignalP"/>
    </source>
</evidence>
<evidence type="ECO:0000256" key="6">
    <source>
        <dbReference type="ARBA" id="ARBA00023157"/>
    </source>
</evidence>
<dbReference type="PANTHER" id="PTHR19433:SF127">
    <property type="entry name" value="NITR9"/>
    <property type="match status" value="1"/>
</dbReference>
<dbReference type="Ensembl" id="ENSSFAT00005044912.1">
    <property type="protein sequence ID" value="ENSSFAP00005043363.1"/>
    <property type="gene ID" value="ENSSFAG00005021456.1"/>
</dbReference>
<evidence type="ECO:0000256" key="3">
    <source>
        <dbReference type="ARBA" id="ARBA00022729"/>
    </source>
</evidence>
<dbReference type="GO" id="GO:0009617">
    <property type="term" value="P:response to bacterium"/>
    <property type="evidence" value="ECO:0007669"/>
    <property type="project" value="TreeGrafter"/>
</dbReference>
<reference evidence="10" key="1">
    <citation type="submission" date="2019-06" db="EMBL/GenBank/DDBJ databases">
        <authorList>
            <consortium name="Wellcome Sanger Institute Data Sharing"/>
        </authorList>
    </citation>
    <scope>NUCLEOTIDE SEQUENCE [LARGE SCALE GENOMIC DNA]</scope>
</reference>
<sequence length="311" mass="35347">MIMLWLSVLFLHRGCKYALAPVTSVHLGEPANISCALPFAEVSRMELHWYRQRVGDKLQRIVTLWQSTTPKYEPEFSESRWEITVGGNLCNLTITKTVEEDEGTYHCAFVEWINTEWSATYLLVKGKYRTSHFTVQQSMVSESIVLGEPVTFECSVLSENKVCSGDLSVFWLRGGSQASQPDVIYTDANSWDECGRRSDTQRSCVYRFSKTLTSSDAGIYYCAVATCGQIVFGNGTEMDFKGDEIETNKWHIVGLVCNFHFVHSFRKQLATWIYSAAVFTIMKHRKGSNRLQKAAEREKIFTAVKAFGLDQ</sequence>
<dbReference type="GO" id="GO:0005886">
    <property type="term" value="C:plasma membrane"/>
    <property type="evidence" value="ECO:0007669"/>
    <property type="project" value="UniProtKB-SubCell"/>
</dbReference>
<proteinExistence type="predicted"/>
<keyword evidence="12" id="KW-1185">Reference proteome</keyword>
<dbReference type="PROSITE" id="PS50835">
    <property type="entry name" value="IG_LIKE"/>
    <property type="match status" value="2"/>
</dbReference>
<keyword evidence="4" id="KW-0391">Immunity</keyword>
<dbReference type="InterPro" id="IPR007110">
    <property type="entry name" value="Ig-like_dom"/>
</dbReference>
<dbReference type="PANTHER" id="PTHR19433">
    <property type="entry name" value="T-CELL RECEPTOR ALPHA CHAIN V REGION-RELATED"/>
    <property type="match status" value="1"/>
</dbReference>
<dbReference type="InterPro" id="IPR013783">
    <property type="entry name" value="Ig-like_fold"/>
</dbReference>
<keyword evidence="2" id="KW-1003">Cell membrane</keyword>
<evidence type="ECO:0000313" key="10">
    <source>
        <dbReference type="Ensembl" id="ENSSFAP00005043350.1"/>
    </source>
</evidence>
<feature type="chain" id="PRO_5044627355" description="Ig-like domain-containing protein" evidence="8">
    <location>
        <begin position="19"/>
        <end position="311"/>
    </location>
</feature>
<organism evidence="10 12">
    <name type="scientific">Salarias fasciatus</name>
    <name type="common">Jewelled blenny</name>
    <name type="synonym">Blennius fasciatus</name>
    <dbReference type="NCBI Taxonomy" id="181472"/>
    <lineage>
        <taxon>Eukaryota</taxon>
        <taxon>Metazoa</taxon>
        <taxon>Chordata</taxon>
        <taxon>Craniata</taxon>
        <taxon>Vertebrata</taxon>
        <taxon>Euteleostomi</taxon>
        <taxon>Actinopterygii</taxon>
        <taxon>Neopterygii</taxon>
        <taxon>Teleostei</taxon>
        <taxon>Neoteleostei</taxon>
        <taxon>Acanthomorphata</taxon>
        <taxon>Ovalentaria</taxon>
        <taxon>Blenniimorphae</taxon>
        <taxon>Blenniiformes</taxon>
        <taxon>Blennioidei</taxon>
        <taxon>Blenniidae</taxon>
        <taxon>Salariinae</taxon>
        <taxon>Salarias</taxon>
    </lineage>
</organism>
<keyword evidence="7" id="KW-0325">Glycoprotein</keyword>
<name>A0A672IR82_SALFA</name>
<feature type="domain" description="Ig-like" evidence="9">
    <location>
        <begin position="147"/>
        <end position="224"/>
    </location>
</feature>
<dbReference type="AlphaFoldDB" id="A0A672IR82"/>
<evidence type="ECO:0000256" key="4">
    <source>
        <dbReference type="ARBA" id="ARBA00022859"/>
    </source>
</evidence>
<keyword evidence="6" id="KW-1015">Disulfide bond</keyword>
<keyword evidence="3 8" id="KW-0732">Signal</keyword>
<evidence type="ECO:0000313" key="11">
    <source>
        <dbReference type="Ensembl" id="ENSSFAP00005043363.1"/>
    </source>
</evidence>
<evidence type="ECO:0000259" key="9">
    <source>
        <dbReference type="PROSITE" id="PS50835"/>
    </source>
</evidence>
<dbReference type="Gene3D" id="2.60.40.10">
    <property type="entry name" value="Immunoglobulins"/>
    <property type="match status" value="2"/>
</dbReference>
<comment type="subcellular location">
    <subcellularLocation>
        <location evidence="1">Cell membrane</location>
    </subcellularLocation>
</comment>
<dbReference type="CDD" id="cd00099">
    <property type="entry name" value="IgV"/>
    <property type="match status" value="1"/>
</dbReference>
<dbReference type="InterPro" id="IPR036179">
    <property type="entry name" value="Ig-like_dom_sf"/>
</dbReference>
<dbReference type="InterPro" id="IPR052051">
    <property type="entry name" value="TCR_complex_component"/>
</dbReference>
<dbReference type="Proteomes" id="UP000472267">
    <property type="component" value="Chromosome 2"/>
</dbReference>
<protein>
    <recommendedName>
        <fullName evidence="9">Ig-like domain-containing protein</fullName>
    </recommendedName>
</protein>
<evidence type="ECO:0000256" key="5">
    <source>
        <dbReference type="ARBA" id="ARBA00023136"/>
    </source>
</evidence>
<feature type="domain" description="Ig-like" evidence="9">
    <location>
        <begin position="28"/>
        <end position="107"/>
    </location>
</feature>
<evidence type="ECO:0000313" key="12">
    <source>
        <dbReference type="Proteomes" id="UP000472267"/>
    </source>
</evidence>
<dbReference type="SMART" id="SM00409">
    <property type="entry name" value="IG"/>
    <property type="match status" value="2"/>
</dbReference>
<dbReference type="InterPro" id="IPR003599">
    <property type="entry name" value="Ig_sub"/>
</dbReference>
<dbReference type="InterPro" id="IPR013106">
    <property type="entry name" value="Ig_V-set"/>
</dbReference>
<reference evidence="10" key="2">
    <citation type="submission" date="2025-05" db="UniProtKB">
        <authorList>
            <consortium name="Ensembl"/>
        </authorList>
    </citation>
    <scope>IDENTIFICATION</scope>
</reference>